<evidence type="ECO:0000256" key="5">
    <source>
        <dbReference type="SAM" id="MobiDB-lite"/>
    </source>
</evidence>
<dbReference type="AlphaFoldDB" id="A0AAN7HQ12"/>
<dbReference type="Proteomes" id="UP001304243">
    <property type="component" value="Unassembled WGS sequence"/>
</dbReference>
<keyword evidence="2 6" id="KW-0812">Transmembrane</keyword>
<dbReference type="PANTHER" id="PTHR47804:SF3">
    <property type="entry name" value="PROTEIN BRE4"/>
    <property type="match status" value="1"/>
</dbReference>
<keyword evidence="3 6" id="KW-1133">Transmembrane helix</keyword>
<feature type="transmembrane region" description="Helical" evidence="6">
    <location>
        <begin position="721"/>
        <end position="740"/>
    </location>
</feature>
<reference evidence="8 9" key="1">
    <citation type="submission" date="2022-11" db="EMBL/GenBank/DDBJ databases">
        <title>Mucor velutinosus strain NIH1002 WGS.</title>
        <authorList>
            <person name="Subramanian P."/>
            <person name="Mullikin J.C."/>
            <person name="Segre J.A."/>
            <person name="Zelazny A.M."/>
        </authorList>
    </citation>
    <scope>NUCLEOTIDE SEQUENCE [LARGE SCALE GENOMIC DNA]</scope>
    <source>
        <strain evidence="8 9">NIH1002</strain>
    </source>
</reference>
<evidence type="ECO:0000256" key="1">
    <source>
        <dbReference type="ARBA" id="ARBA00004141"/>
    </source>
</evidence>
<dbReference type="InterPro" id="IPR020966">
    <property type="entry name" value="ALMT"/>
</dbReference>
<feature type="transmembrane region" description="Helical" evidence="6">
    <location>
        <begin position="695"/>
        <end position="715"/>
    </location>
</feature>
<feature type="transmembrane region" description="Helical" evidence="6">
    <location>
        <begin position="783"/>
        <end position="800"/>
    </location>
</feature>
<sequence length="1038" mass="117278">MKSPLLLFKGKGELWKIITKCVIAYEIATILVLIPAFYRIAGSPPYLVPLGTLFFNASGTAGNQIMGMLLNVLTMAPAAFWSGVIVKLCTVYNYARLNGHPELYSNGAGIIAAIGFGMCVFVTAYYRLKYPRLYIPALQGFTMPFFIITLGAYKTEFNVLDVVNTFYPVLIGGAIALVVNLVLWPETAAKAAERSIGNTMESMKTVLSFVHEDLLKNDDSGVMTGDVSASTKLQGLNNKLQKDISSMKAARQDAKYEIIVSYYKPAYYKPLHRSLYILSQDLLGFSLAIKREVRIMLEKKVKAHLNGLRKRHGLANPATAVSSGRHLVEKAPKPILPTTASAHLTLQANDQLHASVLSGDTLLQGREYKDIDRLQQSIQPSLKRFLNTCILTLDQIENELVEHKAITVNKQPQKTHSTSTIDLSAALTEFKETELMLQQEYDQSSNVPTEDHFLVFTVIFTLVGFGKELITLQNNVHELILKSNKDSWWPSQIHFPHANISAWLSKGSTHKGDQSLSEKVILEDDELRDMQRTTTNHEMRRRSTVAGPAELQEDKDDEEDEEEGSLALNRRISRIVSRIETNPDRLQDASDDALTTEEQHEKEIELEEAESVPLQQIKGRYIWNRWLYKLTKWFQYGPTRYAIKFTITCELLALMAFLPIEGVNALYNNNHGQWALLSAMVVFNYTVGSTALQCIFRVIATVIGAVAGYVCLLAGNRNENPYVIAVMVLVLQIPMWYFLFDTKYPRIGFISILTLAVITFTGYENTMDESIFAPVWKRSITAFFAIIVVMLVDQIVWPVWARKKLRTSLADLLIATGIQYSRVVSLVCQENTSSYRYRSTFQECEANQKVLTKQMYVVHEMLMLAADEPRLTKGPFPIKEYELILEHERNILHWIQHIQKAQSFITTSVRQTIMNPVNSYRKEMAAAVHLYLYTLACALRTKSSLPASLPSAEMARRMLQTKQSMGWKKNYELLCRMSAKSIANRESAEHQVFWHTYAAGSTEVVVEQEAMGDIVARLMGQHVFKAATKDWIQSASLE</sequence>
<evidence type="ECO:0000256" key="3">
    <source>
        <dbReference type="ARBA" id="ARBA00022989"/>
    </source>
</evidence>
<dbReference type="PANTHER" id="PTHR47804">
    <property type="entry name" value="60S RIBOSOMAL PROTEIN L19"/>
    <property type="match status" value="1"/>
</dbReference>
<feature type="transmembrane region" description="Helical" evidence="6">
    <location>
        <begin position="641"/>
        <end position="660"/>
    </location>
</feature>
<organism evidence="8 9">
    <name type="scientific">Mucor velutinosus</name>
    <dbReference type="NCBI Taxonomy" id="708070"/>
    <lineage>
        <taxon>Eukaryota</taxon>
        <taxon>Fungi</taxon>
        <taxon>Fungi incertae sedis</taxon>
        <taxon>Mucoromycota</taxon>
        <taxon>Mucoromycotina</taxon>
        <taxon>Mucoromycetes</taxon>
        <taxon>Mucorales</taxon>
        <taxon>Mucorineae</taxon>
        <taxon>Mucoraceae</taxon>
        <taxon>Mucor</taxon>
    </lineage>
</organism>
<dbReference type="Pfam" id="PF10337">
    <property type="entry name" value="ArAE_2_N"/>
    <property type="match status" value="1"/>
</dbReference>
<proteinExistence type="predicted"/>
<feature type="transmembrane region" description="Helical" evidence="6">
    <location>
        <begin position="672"/>
        <end position="688"/>
    </location>
</feature>
<feature type="compositionally biased region" description="Acidic residues" evidence="5">
    <location>
        <begin position="551"/>
        <end position="564"/>
    </location>
</feature>
<feature type="transmembrane region" description="Helical" evidence="6">
    <location>
        <begin position="107"/>
        <end position="126"/>
    </location>
</feature>
<dbReference type="EMBL" id="JASEJX010000039">
    <property type="protein sequence ID" value="KAK4509360.1"/>
    <property type="molecule type" value="Genomic_DNA"/>
</dbReference>
<evidence type="ECO:0000259" key="7">
    <source>
        <dbReference type="Pfam" id="PF10337"/>
    </source>
</evidence>
<dbReference type="GeneID" id="89951397"/>
<keyword evidence="9" id="KW-1185">Reference proteome</keyword>
<feature type="region of interest" description="Disordered" evidence="5">
    <location>
        <begin position="532"/>
        <end position="565"/>
    </location>
</feature>
<evidence type="ECO:0000256" key="6">
    <source>
        <dbReference type="SAM" id="Phobius"/>
    </source>
</evidence>
<dbReference type="InterPro" id="IPR052430">
    <property type="entry name" value="IVT-Associated"/>
</dbReference>
<comment type="caution">
    <text evidence="8">The sequence shown here is derived from an EMBL/GenBank/DDBJ whole genome shotgun (WGS) entry which is preliminary data.</text>
</comment>
<feature type="transmembrane region" description="Helical" evidence="6">
    <location>
        <begin position="133"/>
        <end position="153"/>
    </location>
</feature>
<accession>A0AAN7HQ12</accession>
<dbReference type="Pfam" id="PF11744">
    <property type="entry name" value="ALMT"/>
    <property type="match status" value="1"/>
</dbReference>
<dbReference type="GO" id="GO:0016020">
    <property type="term" value="C:membrane"/>
    <property type="evidence" value="ECO:0007669"/>
    <property type="project" value="UniProtKB-SubCell"/>
</dbReference>
<name>A0AAN7HQ12_9FUNG</name>
<keyword evidence="4 6" id="KW-0472">Membrane</keyword>
<feature type="transmembrane region" description="Helical" evidence="6">
    <location>
        <begin position="21"/>
        <end position="40"/>
    </location>
</feature>
<evidence type="ECO:0000256" key="2">
    <source>
        <dbReference type="ARBA" id="ARBA00022692"/>
    </source>
</evidence>
<protein>
    <recommendedName>
        <fullName evidence="7">Putative ER transporter 6TM N-terminal domain-containing protein</fullName>
    </recommendedName>
</protein>
<comment type="subcellular location">
    <subcellularLocation>
        <location evidence="1">Membrane</location>
        <topology evidence="1">Multi-pass membrane protein</topology>
    </subcellularLocation>
</comment>
<dbReference type="RefSeq" id="XP_064676026.1">
    <property type="nucleotide sequence ID" value="XM_064826969.1"/>
</dbReference>
<evidence type="ECO:0000313" key="8">
    <source>
        <dbReference type="EMBL" id="KAK4509360.1"/>
    </source>
</evidence>
<dbReference type="InterPro" id="IPR018823">
    <property type="entry name" value="ArAE_2_N"/>
</dbReference>
<evidence type="ECO:0000256" key="4">
    <source>
        <dbReference type="ARBA" id="ARBA00023136"/>
    </source>
</evidence>
<gene>
    <name evidence="8" type="ORF">ATC70_007711</name>
</gene>
<feature type="transmembrane region" description="Helical" evidence="6">
    <location>
        <begin position="747"/>
        <end position="763"/>
    </location>
</feature>
<evidence type="ECO:0000313" key="9">
    <source>
        <dbReference type="Proteomes" id="UP001304243"/>
    </source>
</evidence>
<feature type="transmembrane region" description="Helical" evidence="6">
    <location>
        <begin position="165"/>
        <end position="184"/>
    </location>
</feature>
<feature type="domain" description="Putative ER transporter 6TM N-terminal" evidence="7">
    <location>
        <begin position="105"/>
        <end position="433"/>
    </location>
</feature>
<dbReference type="GO" id="GO:0015743">
    <property type="term" value="P:malate transport"/>
    <property type="evidence" value="ECO:0007669"/>
    <property type="project" value="InterPro"/>
</dbReference>